<keyword evidence="2" id="KW-0378">Hydrolase</keyword>
<dbReference type="AlphaFoldDB" id="A0A0R1TVE9"/>
<feature type="binding site" evidence="4">
    <location>
        <position position="90"/>
    </location>
    <ligand>
        <name>Mg(2+)</name>
        <dbReference type="ChEBI" id="CHEBI:18420"/>
        <label>2</label>
    </ligand>
</feature>
<dbReference type="OrthoDB" id="9772456at2"/>
<evidence type="ECO:0000256" key="1">
    <source>
        <dbReference type="ARBA" id="ARBA00022723"/>
    </source>
</evidence>
<accession>A0A0R1TVE9</accession>
<dbReference type="PANTHER" id="PTHR20854">
    <property type="entry name" value="INOSITOL MONOPHOSPHATASE"/>
    <property type="match status" value="1"/>
</dbReference>
<feature type="binding site" evidence="4">
    <location>
        <position position="91"/>
    </location>
    <ligand>
        <name>Mg(2+)</name>
        <dbReference type="ChEBI" id="CHEBI:18420"/>
        <label>1</label>
        <note>catalytic</note>
    </ligand>
</feature>
<dbReference type="InterPro" id="IPR000760">
    <property type="entry name" value="Inositol_monophosphatase-like"/>
</dbReference>
<dbReference type="InterPro" id="IPR020583">
    <property type="entry name" value="Inositol_monoP_metal-BS"/>
</dbReference>
<dbReference type="GO" id="GO:0046872">
    <property type="term" value="F:metal ion binding"/>
    <property type="evidence" value="ECO:0007669"/>
    <property type="project" value="UniProtKB-KW"/>
</dbReference>
<comment type="cofactor">
    <cofactor evidence="4">
        <name>Mg(2+)</name>
        <dbReference type="ChEBI" id="CHEBI:18420"/>
    </cofactor>
</comment>
<dbReference type="CDD" id="cd01637">
    <property type="entry name" value="IMPase_like"/>
    <property type="match status" value="1"/>
</dbReference>
<dbReference type="GO" id="GO:0006020">
    <property type="term" value="P:inositol metabolic process"/>
    <property type="evidence" value="ECO:0007669"/>
    <property type="project" value="TreeGrafter"/>
</dbReference>
<comment type="caution">
    <text evidence="5">The sequence shown here is derived from an EMBL/GenBank/DDBJ whole genome shotgun (WGS) entry which is preliminary data.</text>
</comment>
<dbReference type="PROSITE" id="PS00629">
    <property type="entry name" value="IMP_1"/>
    <property type="match status" value="1"/>
</dbReference>
<keyword evidence="3 4" id="KW-0460">Magnesium</keyword>
<organism evidence="5 6">
    <name type="scientific">Ligilactobacillus equi DSM 15833 = JCM 10991</name>
    <dbReference type="NCBI Taxonomy" id="1423740"/>
    <lineage>
        <taxon>Bacteria</taxon>
        <taxon>Bacillati</taxon>
        <taxon>Bacillota</taxon>
        <taxon>Bacilli</taxon>
        <taxon>Lactobacillales</taxon>
        <taxon>Lactobacillaceae</taxon>
        <taxon>Ligilactobacillus</taxon>
    </lineage>
</organism>
<dbReference type="Proteomes" id="UP000051048">
    <property type="component" value="Unassembled WGS sequence"/>
</dbReference>
<dbReference type="PATRIC" id="fig|1423740.3.peg.665"/>
<evidence type="ECO:0000256" key="2">
    <source>
        <dbReference type="ARBA" id="ARBA00022801"/>
    </source>
</evidence>
<dbReference type="PRINTS" id="PR00377">
    <property type="entry name" value="IMPHPHTASES"/>
</dbReference>
<feature type="binding site" evidence="4">
    <location>
        <position position="88"/>
    </location>
    <ligand>
        <name>Mg(2+)</name>
        <dbReference type="ChEBI" id="CHEBI:18420"/>
        <label>1</label>
        <note>catalytic</note>
    </ligand>
</feature>
<evidence type="ECO:0000313" key="6">
    <source>
        <dbReference type="Proteomes" id="UP000051048"/>
    </source>
</evidence>
<dbReference type="Gene3D" id="3.30.540.10">
    <property type="entry name" value="Fructose-1,6-Bisphosphatase, subunit A, domain 1"/>
    <property type="match status" value="1"/>
</dbReference>
<evidence type="ECO:0000256" key="3">
    <source>
        <dbReference type="ARBA" id="ARBA00022842"/>
    </source>
</evidence>
<dbReference type="Pfam" id="PF00459">
    <property type="entry name" value="Inositol_P"/>
    <property type="match status" value="1"/>
</dbReference>
<protein>
    <submittedName>
        <fullName evidence="5">Inositol monophosphatase</fullName>
    </submittedName>
</protein>
<keyword evidence="1 4" id="KW-0479">Metal-binding</keyword>
<proteinExistence type="predicted"/>
<dbReference type="Gene3D" id="3.40.190.80">
    <property type="match status" value="1"/>
</dbReference>
<feature type="binding site" evidence="4">
    <location>
        <position position="211"/>
    </location>
    <ligand>
        <name>Mg(2+)</name>
        <dbReference type="ChEBI" id="CHEBI:18420"/>
        <label>1</label>
        <note>catalytic</note>
    </ligand>
</feature>
<evidence type="ECO:0000256" key="4">
    <source>
        <dbReference type="PIRSR" id="PIRSR600760-2"/>
    </source>
</evidence>
<reference evidence="5 6" key="1">
    <citation type="journal article" date="2015" name="Genome Announc.">
        <title>Expanding the biotechnology potential of lactobacilli through comparative genomics of 213 strains and associated genera.</title>
        <authorList>
            <person name="Sun Z."/>
            <person name="Harris H.M."/>
            <person name="McCann A."/>
            <person name="Guo C."/>
            <person name="Argimon S."/>
            <person name="Zhang W."/>
            <person name="Yang X."/>
            <person name="Jeffery I.B."/>
            <person name="Cooney J.C."/>
            <person name="Kagawa T.F."/>
            <person name="Liu W."/>
            <person name="Song Y."/>
            <person name="Salvetti E."/>
            <person name="Wrobel A."/>
            <person name="Rasinkangas P."/>
            <person name="Parkhill J."/>
            <person name="Rea M.C."/>
            <person name="O'Sullivan O."/>
            <person name="Ritari J."/>
            <person name="Douillard F.P."/>
            <person name="Paul Ross R."/>
            <person name="Yang R."/>
            <person name="Briner A.E."/>
            <person name="Felis G.E."/>
            <person name="de Vos W.M."/>
            <person name="Barrangou R."/>
            <person name="Klaenhammer T.R."/>
            <person name="Caufield P.W."/>
            <person name="Cui Y."/>
            <person name="Zhang H."/>
            <person name="O'Toole P.W."/>
        </authorList>
    </citation>
    <scope>NUCLEOTIDE SEQUENCE [LARGE SCALE GENOMIC DNA]</scope>
    <source>
        <strain evidence="5 6">DSM 15833</strain>
    </source>
</reference>
<evidence type="ECO:0000313" key="5">
    <source>
        <dbReference type="EMBL" id="KRL85249.1"/>
    </source>
</evidence>
<dbReference type="PANTHER" id="PTHR20854:SF4">
    <property type="entry name" value="INOSITOL-1-MONOPHOSPHATASE-RELATED"/>
    <property type="match status" value="1"/>
</dbReference>
<dbReference type="STRING" id="1423740.FC36_GL000619"/>
<dbReference type="RefSeq" id="WP_025020248.1">
    <property type="nucleotide sequence ID" value="NZ_AZFH01000001.1"/>
</dbReference>
<name>A0A0R1TVE9_9LACO</name>
<sequence length="258" mass="28301">MKEDFQKINAQIIIMMKAGRKKILAKQANPNVATKSSRLDLVTDIDRMIEKFYENEIHRHFPAAKILGEEGLRQEGMLEYSGLFFVIDPIDGTMNFVKQKEHYASMVAVYAGGQPALAYIYDIVNDKLLSGGPALGGVFCNGEKITAPADLPLSEGLFGGSWPMVINNYHGVQAAIKQSSGLRIYGSAGIEYLHVILGQCVCYLSHLRPWDFLPGKILAESLGLSVVNIDGSEVNVLSSNDVLVAPKRVCEEVLQLLS</sequence>
<dbReference type="GO" id="GO:0008934">
    <property type="term" value="F:inositol monophosphate 1-phosphatase activity"/>
    <property type="evidence" value="ECO:0007669"/>
    <property type="project" value="TreeGrafter"/>
</dbReference>
<dbReference type="SUPFAM" id="SSF56655">
    <property type="entry name" value="Carbohydrate phosphatase"/>
    <property type="match status" value="1"/>
</dbReference>
<dbReference type="EMBL" id="AZFH01000001">
    <property type="protein sequence ID" value="KRL85249.1"/>
    <property type="molecule type" value="Genomic_DNA"/>
</dbReference>
<feature type="binding site" evidence="4">
    <location>
        <position position="69"/>
    </location>
    <ligand>
        <name>Mg(2+)</name>
        <dbReference type="ChEBI" id="CHEBI:18420"/>
        <label>1</label>
        <note>catalytic</note>
    </ligand>
</feature>
<gene>
    <name evidence="5" type="ORF">FC36_GL000619</name>
</gene>
<dbReference type="GO" id="GO:0007165">
    <property type="term" value="P:signal transduction"/>
    <property type="evidence" value="ECO:0007669"/>
    <property type="project" value="TreeGrafter"/>
</dbReference>